<dbReference type="PROSITE" id="PS50110">
    <property type="entry name" value="RESPONSE_REGULATORY"/>
    <property type="match status" value="1"/>
</dbReference>
<feature type="modified residue" description="4-aspartylphosphate" evidence="2">
    <location>
        <position position="99"/>
    </location>
</feature>
<evidence type="ECO:0000313" key="6">
    <source>
        <dbReference type="Proteomes" id="UP000471521"/>
    </source>
</evidence>
<sequence length="239" mass="26217">MPDPGGDPDAEAVESGGSRRRADADAEDNGGSDTQQNTATSSPSGSSDGLETVLVVEDEEPLADLYRDWLAETYDVRVANTGRDALDQLEEAVDVVLLDRRLPGISGHEVLNQARASDEDYQVAMVTAVEPDVDVLEMGFDDYVSKPIERDELRSLVASLAARNQYSGYVQRYFRLLSKRAALEREFDGDLADCPDYQALLEEITTVEADLGALVEEFTTRDFDAQFYWFSDGNAAVGD</sequence>
<dbReference type="PANTHER" id="PTHR44591:SF3">
    <property type="entry name" value="RESPONSE REGULATORY DOMAIN-CONTAINING PROTEIN"/>
    <property type="match status" value="1"/>
</dbReference>
<dbReference type="InterPro" id="IPR050595">
    <property type="entry name" value="Bact_response_regulator"/>
</dbReference>
<feature type="domain" description="Response regulatory" evidence="4">
    <location>
        <begin position="52"/>
        <end position="161"/>
    </location>
</feature>
<dbReference type="PANTHER" id="PTHR44591">
    <property type="entry name" value="STRESS RESPONSE REGULATOR PROTEIN 1"/>
    <property type="match status" value="1"/>
</dbReference>
<keyword evidence="6" id="KW-1185">Reference proteome</keyword>
<dbReference type="EMBL" id="WUUU01000097">
    <property type="protein sequence ID" value="MXR21269.1"/>
    <property type="molecule type" value="Genomic_DNA"/>
</dbReference>
<evidence type="ECO:0000256" key="3">
    <source>
        <dbReference type="SAM" id="MobiDB-lite"/>
    </source>
</evidence>
<protein>
    <submittedName>
        <fullName evidence="5">Response regulator</fullName>
    </submittedName>
</protein>
<dbReference type="Proteomes" id="UP000471521">
    <property type="component" value="Unassembled WGS sequence"/>
</dbReference>
<evidence type="ECO:0000313" key="5">
    <source>
        <dbReference type="EMBL" id="MXR21269.1"/>
    </source>
</evidence>
<dbReference type="RefSeq" id="WP_159526757.1">
    <property type="nucleotide sequence ID" value="NZ_WUUU01000097.1"/>
</dbReference>
<organism evidence="5 6">
    <name type="scientific">Halobacterium bonnevillei</name>
    <dbReference type="NCBI Taxonomy" id="2692200"/>
    <lineage>
        <taxon>Archaea</taxon>
        <taxon>Methanobacteriati</taxon>
        <taxon>Methanobacteriota</taxon>
        <taxon>Stenosarchaea group</taxon>
        <taxon>Halobacteria</taxon>
        <taxon>Halobacteriales</taxon>
        <taxon>Halobacteriaceae</taxon>
        <taxon>Halobacterium</taxon>
    </lineage>
</organism>
<name>A0A6B0SUP4_9EURY</name>
<feature type="compositionally biased region" description="Polar residues" evidence="3">
    <location>
        <begin position="31"/>
        <end position="49"/>
    </location>
</feature>
<dbReference type="InterPro" id="IPR013971">
    <property type="entry name" value="HalX_domain"/>
</dbReference>
<dbReference type="GO" id="GO:0000160">
    <property type="term" value="P:phosphorelay signal transduction system"/>
    <property type="evidence" value="ECO:0007669"/>
    <property type="project" value="InterPro"/>
</dbReference>
<dbReference type="SUPFAM" id="SSF52172">
    <property type="entry name" value="CheY-like"/>
    <property type="match status" value="1"/>
</dbReference>
<dbReference type="OrthoDB" id="86314at2157"/>
<accession>A0A6B0SUP4</accession>
<feature type="region of interest" description="Disordered" evidence="3">
    <location>
        <begin position="1"/>
        <end position="49"/>
    </location>
</feature>
<reference evidence="5 6" key="1">
    <citation type="submission" date="2019-12" db="EMBL/GenBank/DDBJ databases">
        <title>Isolation and characterization of three novel carbon monoxide-oxidizing members of Halobacteria from salione crusts and soils.</title>
        <authorList>
            <person name="Myers M.R."/>
            <person name="King G.M."/>
        </authorList>
    </citation>
    <scope>NUCLEOTIDE SEQUENCE [LARGE SCALE GENOMIC DNA]</scope>
    <source>
        <strain evidence="5 6">PCN9</strain>
    </source>
</reference>
<gene>
    <name evidence="5" type="ORF">GRX66_11880</name>
</gene>
<evidence type="ECO:0000256" key="1">
    <source>
        <dbReference type="ARBA" id="ARBA00022553"/>
    </source>
</evidence>
<proteinExistence type="predicted"/>
<dbReference type="AlphaFoldDB" id="A0A6B0SUP4"/>
<evidence type="ECO:0000259" key="4">
    <source>
        <dbReference type="PROSITE" id="PS50110"/>
    </source>
</evidence>
<dbReference type="InterPro" id="IPR011006">
    <property type="entry name" value="CheY-like_superfamily"/>
</dbReference>
<dbReference type="CDD" id="cd17574">
    <property type="entry name" value="REC_OmpR"/>
    <property type="match status" value="1"/>
</dbReference>
<evidence type="ECO:0000256" key="2">
    <source>
        <dbReference type="PROSITE-ProRule" id="PRU00169"/>
    </source>
</evidence>
<keyword evidence="1 2" id="KW-0597">Phosphoprotein</keyword>
<dbReference type="InterPro" id="IPR001789">
    <property type="entry name" value="Sig_transdc_resp-reg_receiver"/>
</dbReference>
<feature type="compositionally biased region" description="Acidic residues" evidence="3">
    <location>
        <begin position="1"/>
        <end position="12"/>
    </location>
</feature>
<dbReference type="Gene3D" id="3.40.50.2300">
    <property type="match status" value="1"/>
</dbReference>
<comment type="caution">
    <text evidence="5">The sequence shown here is derived from an EMBL/GenBank/DDBJ whole genome shotgun (WGS) entry which is preliminary data.</text>
</comment>
<dbReference type="Pfam" id="PF00072">
    <property type="entry name" value="Response_reg"/>
    <property type="match status" value="1"/>
</dbReference>
<dbReference type="SMART" id="SM00448">
    <property type="entry name" value="REC"/>
    <property type="match status" value="1"/>
</dbReference>
<dbReference type="Pfam" id="PF08663">
    <property type="entry name" value="HalX"/>
    <property type="match status" value="1"/>
</dbReference>